<evidence type="ECO:0000256" key="8">
    <source>
        <dbReference type="ARBA" id="ARBA00023242"/>
    </source>
</evidence>
<dbReference type="EMBL" id="HG996474">
    <property type="protein sequence ID" value="CAG1834063.1"/>
    <property type="molecule type" value="Genomic_DNA"/>
</dbReference>
<evidence type="ECO:0000313" key="12">
    <source>
        <dbReference type="EMBL" id="CAG1834063.1"/>
    </source>
</evidence>
<dbReference type="SMART" id="SM00355">
    <property type="entry name" value="ZnF_C2H2"/>
    <property type="match status" value="2"/>
</dbReference>
<evidence type="ECO:0000313" key="13">
    <source>
        <dbReference type="EnsemblPlants" id="Ma09_p03200.1"/>
    </source>
</evidence>
<evidence type="ECO:0000256" key="1">
    <source>
        <dbReference type="ARBA" id="ARBA00004123"/>
    </source>
</evidence>
<feature type="region of interest" description="Disordered" evidence="10">
    <location>
        <begin position="30"/>
        <end position="51"/>
    </location>
</feature>
<dbReference type="Pfam" id="PF13912">
    <property type="entry name" value="zf-C2H2_6"/>
    <property type="match status" value="2"/>
</dbReference>
<keyword evidence="2" id="KW-0479">Metal-binding</keyword>
<keyword evidence="14" id="KW-1185">Reference proteome</keyword>
<dbReference type="PROSITE" id="PS50157">
    <property type="entry name" value="ZINC_FINGER_C2H2_2"/>
    <property type="match status" value="2"/>
</dbReference>
<keyword evidence="6" id="KW-0805">Transcription regulation</keyword>
<comment type="subcellular location">
    <subcellularLocation>
        <location evidence="1">Nucleus</location>
    </subcellularLocation>
</comment>
<evidence type="ECO:0000256" key="2">
    <source>
        <dbReference type="ARBA" id="ARBA00022723"/>
    </source>
</evidence>
<dbReference type="PANTHER" id="PTHR26374">
    <property type="entry name" value="ZINC FINGER PROTEIN ZAT5"/>
    <property type="match status" value="1"/>
</dbReference>
<accession>A0A804KFE3</accession>
<keyword evidence="8" id="KW-0539">Nucleus</keyword>
<evidence type="ECO:0000256" key="5">
    <source>
        <dbReference type="ARBA" id="ARBA00022833"/>
    </source>
</evidence>
<feature type="domain" description="C2H2-type" evidence="11">
    <location>
        <begin position="54"/>
        <end position="81"/>
    </location>
</feature>
<evidence type="ECO:0000256" key="4">
    <source>
        <dbReference type="ARBA" id="ARBA00022771"/>
    </source>
</evidence>
<evidence type="ECO:0000259" key="11">
    <source>
        <dbReference type="PROSITE" id="PS50157"/>
    </source>
</evidence>
<dbReference type="GO" id="GO:0005634">
    <property type="term" value="C:nucleus"/>
    <property type="evidence" value="ECO:0007669"/>
    <property type="project" value="UniProtKB-SubCell"/>
</dbReference>
<keyword evidence="7" id="KW-0804">Transcription</keyword>
<evidence type="ECO:0000313" key="14">
    <source>
        <dbReference type="Proteomes" id="UP000012960"/>
    </source>
</evidence>
<dbReference type="Gramene" id="Ma09_t03200.1">
    <property type="protein sequence ID" value="Ma09_p03200.1"/>
    <property type="gene ID" value="Ma09_g03200"/>
</dbReference>
<evidence type="ECO:0000256" key="7">
    <source>
        <dbReference type="ARBA" id="ARBA00023163"/>
    </source>
</evidence>
<dbReference type="OrthoDB" id="9411774at2759"/>
<keyword evidence="4 9" id="KW-0863">Zinc-finger</keyword>
<reference evidence="12" key="1">
    <citation type="submission" date="2021-03" db="EMBL/GenBank/DDBJ databases">
        <authorList>
            <consortium name="Genoscope - CEA"/>
            <person name="William W."/>
        </authorList>
    </citation>
    <scope>NUCLEOTIDE SEQUENCE</scope>
    <source>
        <strain evidence="12">Doubled-haploid Pahang</strain>
    </source>
</reference>
<dbReference type="Gene3D" id="3.30.160.60">
    <property type="entry name" value="Classic Zinc Finger"/>
    <property type="match status" value="1"/>
</dbReference>
<proteinExistence type="predicted"/>
<dbReference type="InterPro" id="IPR036236">
    <property type="entry name" value="Znf_C2H2_sf"/>
</dbReference>
<organism evidence="13 14">
    <name type="scientific">Musa acuminata subsp. malaccensis</name>
    <name type="common">Wild banana</name>
    <name type="synonym">Musa malaccensis</name>
    <dbReference type="NCBI Taxonomy" id="214687"/>
    <lineage>
        <taxon>Eukaryota</taxon>
        <taxon>Viridiplantae</taxon>
        <taxon>Streptophyta</taxon>
        <taxon>Embryophyta</taxon>
        <taxon>Tracheophyta</taxon>
        <taxon>Spermatophyta</taxon>
        <taxon>Magnoliopsida</taxon>
        <taxon>Liliopsida</taxon>
        <taxon>Zingiberales</taxon>
        <taxon>Musaceae</taxon>
        <taxon>Musa</taxon>
    </lineage>
</organism>
<name>A0A804KFE3_MUSAM</name>
<dbReference type="AlphaFoldDB" id="A0A804KFE3"/>
<keyword evidence="5" id="KW-0862">Zinc</keyword>
<feature type="domain" description="C2H2-type" evidence="11">
    <location>
        <begin position="99"/>
        <end position="126"/>
    </location>
</feature>
<evidence type="ECO:0000256" key="9">
    <source>
        <dbReference type="PROSITE-ProRule" id="PRU00042"/>
    </source>
</evidence>
<reference evidence="13" key="2">
    <citation type="submission" date="2021-05" db="UniProtKB">
        <authorList>
            <consortium name="EnsemblPlants"/>
        </authorList>
    </citation>
    <scope>IDENTIFICATION</scope>
    <source>
        <strain evidence="13">subsp. malaccensis</strain>
    </source>
</reference>
<dbReference type="PROSITE" id="PS00028">
    <property type="entry name" value="ZINC_FINGER_C2H2_1"/>
    <property type="match status" value="2"/>
</dbReference>
<dbReference type="InParanoid" id="A0A804KFE3"/>
<evidence type="ECO:0000256" key="10">
    <source>
        <dbReference type="SAM" id="MobiDB-lite"/>
    </source>
</evidence>
<feature type="compositionally biased region" description="Low complexity" evidence="10">
    <location>
        <begin position="39"/>
        <end position="51"/>
    </location>
</feature>
<gene>
    <name evidence="12" type="ORF">GSMUA_221680.1</name>
</gene>
<dbReference type="SUPFAM" id="SSF57667">
    <property type="entry name" value="beta-beta-alpha zinc fingers"/>
    <property type="match status" value="1"/>
</dbReference>
<sequence>MKRYIIGGEIDGVRMAHVLMLLSRGGGGGGGGGVDESGRLAQSASSSSSGGRMFECKTCNRQFSSFQALGGHRASHKKSRLAAGDHGRAEAVADKPKVHQCSICGQEFALGQALGGHMRRHRTTTEGFVHSLAEKKTGDDRGGMFLDLNLPPLENELKLGDCG</sequence>
<protein>
    <submittedName>
        <fullName evidence="12">(wild Malaysian banana) hypothetical protein</fullName>
    </submittedName>
</protein>
<keyword evidence="3" id="KW-0677">Repeat</keyword>
<dbReference type="OMA" id="GTHVANW"/>
<evidence type="ECO:0000256" key="6">
    <source>
        <dbReference type="ARBA" id="ARBA00023015"/>
    </source>
</evidence>
<dbReference type="Proteomes" id="UP000012960">
    <property type="component" value="Unplaced"/>
</dbReference>
<dbReference type="PANTHER" id="PTHR26374:SF471">
    <property type="entry name" value="OS03G0279700 PROTEIN"/>
    <property type="match status" value="1"/>
</dbReference>
<dbReference type="EnsemblPlants" id="Ma09_t03200.1">
    <property type="protein sequence ID" value="Ma09_p03200.1"/>
    <property type="gene ID" value="Ma09_g03200"/>
</dbReference>
<dbReference type="GO" id="GO:0008270">
    <property type="term" value="F:zinc ion binding"/>
    <property type="evidence" value="ECO:0007669"/>
    <property type="project" value="UniProtKB-KW"/>
</dbReference>
<evidence type="ECO:0000256" key="3">
    <source>
        <dbReference type="ARBA" id="ARBA00022737"/>
    </source>
</evidence>
<dbReference type="InterPro" id="IPR013087">
    <property type="entry name" value="Znf_C2H2_type"/>
</dbReference>